<reference evidence="3" key="2">
    <citation type="submission" date="2020-11" db="EMBL/GenBank/DDBJ databases">
        <authorList>
            <person name="McCartney M.A."/>
            <person name="Auch B."/>
            <person name="Kono T."/>
            <person name="Mallez S."/>
            <person name="Becker A."/>
            <person name="Gohl D.M."/>
            <person name="Silverstein K.A.T."/>
            <person name="Koren S."/>
            <person name="Bechman K.B."/>
            <person name="Herman A."/>
            <person name="Abrahante J.E."/>
            <person name="Garbe J."/>
        </authorList>
    </citation>
    <scope>NUCLEOTIDE SEQUENCE</scope>
    <source>
        <strain evidence="3">Duluth1</strain>
        <tissue evidence="3">Whole animal</tissue>
    </source>
</reference>
<feature type="region of interest" description="Disordered" evidence="1">
    <location>
        <begin position="1"/>
        <end position="68"/>
    </location>
</feature>
<dbReference type="InterPro" id="IPR035940">
    <property type="entry name" value="CAP_sf"/>
</dbReference>
<accession>A0A9D4I633</accession>
<proteinExistence type="predicted"/>
<feature type="compositionally biased region" description="Basic and acidic residues" evidence="1">
    <location>
        <begin position="55"/>
        <end position="65"/>
    </location>
</feature>
<gene>
    <name evidence="3" type="ORF">DPMN_183121</name>
</gene>
<dbReference type="OrthoDB" id="337038at2759"/>
<dbReference type="SMART" id="SM00198">
    <property type="entry name" value="SCP"/>
    <property type="match status" value="1"/>
</dbReference>
<organism evidence="3 4">
    <name type="scientific">Dreissena polymorpha</name>
    <name type="common">Zebra mussel</name>
    <name type="synonym">Mytilus polymorpha</name>
    <dbReference type="NCBI Taxonomy" id="45954"/>
    <lineage>
        <taxon>Eukaryota</taxon>
        <taxon>Metazoa</taxon>
        <taxon>Spiralia</taxon>
        <taxon>Lophotrochozoa</taxon>
        <taxon>Mollusca</taxon>
        <taxon>Bivalvia</taxon>
        <taxon>Autobranchia</taxon>
        <taxon>Heteroconchia</taxon>
        <taxon>Euheterodonta</taxon>
        <taxon>Imparidentia</taxon>
        <taxon>Neoheterodontei</taxon>
        <taxon>Myida</taxon>
        <taxon>Dreissenoidea</taxon>
        <taxon>Dreissenidae</taxon>
        <taxon>Dreissena</taxon>
    </lineage>
</organism>
<dbReference type="Gene3D" id="3.40.33.10">
    <property type="entry name" value="CAP"/>
    <property type="match status" value="1"/>
</dbReference>
<dbReference type="InterPro" id="IPR014044">
    <property type="entry name" value="CAP_dom"/>
</dbReference>
<dbReference type="CDD" id="cd05382">
    <property type="entry name" value="CAP_GAPR1-like"/>
    <property type="match status" value="1"/>
</dbReference>
<dbReference type="PRINTS" id="PR00837">
    <property type="entry name" value="V5TPXLIKE"/>
</dbReference>
<reference evidence="3" key="1">
    <citation type="journal article" date="2019" name="bioRxiv">
        <title>The Genome of the Zebra Mussel, Dreissena polymorpha: A Resource for Invasive Species Research.</title>
        <authorList>
            <person name="McCartney M.A."/>
            <person name="Auch B."/>
            <person name="Kono T."/>
            <person name="Mallez S."/>
            <person name="Zhang Y."/>
            <person name="Obille A."/>
            <person name="Becker A."/>
            <person name="Abrahante J.E."/>
            <person name="Garbe J."/>
            <person name="Badalamenti J.P."/>
            <person name="Herman A."/>
            <person name="Mangelson H."/>
            <person name="Liachko I."/>
            <person name="Sullivan S."/>
            <person name="Sone E.D."/>
            <person name="Koren S."/>
            <person name="Silverstein K.A.T."/>
            <person name="Beckman K.B."/>
            <person name="Gohl D.M."/>
        </authorList>
    </citation>
    <scope>NUCLEOTIDE SEQUENCE</scope>
    <source>
        <strain evidence="3">Duluth1</strain>
        <tissue evidence="3">Whole animal</tissue>
    </source>
</reference>
<evidence type="ECO:0000313" key="3">
    <source>
        <dbReference type="EMBL" id="KAH3748673.1"/>
    </source>
</evidence>
<protein>
    <recommendedName>
        <fullName evidence="2">SCP domain-containing protein</fullName>
    </recommendedName>
</protein>
<dbReference type="EMBL" id="JAIWYP010000010">
    <property type="protein sequence ID" value="KAH3748673.1"/>
    <property type="molecule type" value="Genomic_DNA"/>
</dbReference>
<evidence type="ECO:0000259" key="2">
    <source>
        <dbReference type="SMART" id="SM00198"/>
    </source>
</evidence>
<dbReference type="Pfam" id="PF00188">
    <property type="entry name" value="CAP"/>
    <property type="match status" value="1"/>
</dbReference>
<name>A0A9D4I633_DREPO</name>
<dbReference type="InterPro" id="IPR018244">
    <property type="entry name" value="Allrgn_V5/Tpx1_CS"/>
</dbReference>
<feature type="compositionally biased region" description="Polar residues" evidence="1">
    <location>
        <begin position="31"/>
        <end position="40"/>
    </location>
</feature>
<feature type="domain" description="SCP" evidence="2">
    <location>
        <begin position="56"/>
        <end position="196"/>
    </location>
</feature>
<dbReference type="PANTHER" id="PTHR10334">
    <property type="entry name" value="CYSTEINE-RICH SECRETORY PROTEIN-RELATED"/>
    <property type="match status" value="1"/>
</dbReference>
<dbReference type="FunFam" id="3.40.33.10:FF:000002">
    <property type="entry name" value="Golgi-associated plant pathogenesis-related protein 1"/>
    <property type="match status" value="1"/>
</dbReference>
<dbReference type="GO" id="GO:0005576">
    <property type="term" value="C:extracellular region"/>
    <property type="evidence" value="ECO:0007669"/>
    <property type="project" value="InterPro"/>
</dbReference>
<evidence type="ECO:0000313" key="4">
    <source>
        <dbReference type="Proteomes" id="UP000828390"/>
    </source>
</evidence>
<keyword evidence="4" id="KW-1185">Reference proteome</keyword>
<evidence type="ECO:0000256" key="1">
    <source>
        <dbReference type="SAM" id="MobiDB-lite"/>
    </source>
</evidence>
<dbReference type="AlphaFoldDB" id="A0A9D4I633"/>
<comment type="caution">
    <text evidence="3">The sequence shown here is derived from an EMBL/GenBank/DDBJ whole genome shotgun (WGS) entry which is preliminary data.</text>
</comment>
<dbReference type="SUPFAM" id="SSF55797">
    <property type="entry name" value="PR-1-like"/>
    <property type="match status" value="1"/>
</dbReference>
<dbReference type="InterPro" id="IPR034113">
    <property type="entry name" value="SCP_GAPR1-like"/>
</dbReference>
<dbReference type="Proteomes" id="UP000828390">
    <property type="component" value="Unassembled WGS sequence"/>
</dbReference>
<dbReference type="PROSITE" id="PS01009">
    <property type="entry name" value="CRISP_1"/>
    <property type="match status" value="1"/>
</dbReference>
<feature type="compositionally biased region" description="Polar residues" evidence="1">
    <location>
        <begin position="1"/>
        <end position="24"/>
    </location>
</feature>
<dbReference type="InterPro" id="IPR001283">
    <property type="entry name" value="CRISP-related"/>
</dbReference>
<sequence length="205" mass="22404">MGCGSSNSQVPDNSSPQNAYTGENKTAHANPGNSTGGTKQKTVKDEQKTASSGNRKFEEDALRKHNDLRKKHSAQALTLADDLTAYAQKWADDIAKRDRMEHSKCTLPSGDSVGENIYMCWSSDGSAAADANDAVQSWYDEIKDYDFNKQGFAMNTGHFTQVVWKESKELGIAWAKSKGGSIYVVANYRPSGNYEGDFEANVTPS</sequence>